<dbReference type="AlphaFoldDB" id="A0A418Q7D5"/>
<dbReference type="CDD" id="cd04301">
    <property type="entry name" value="NAT_SF"/>
    <property type="match status" value="1"/>
</dbReference>
<dbReference type="PANTHER" id="PTHR39173:SF1">
    <property type="entry name" value="ACETYLTRANSFERASE"/>
    <property type="match status" value="1"/>
</dbReference>
<dbReference type="InterPro" id="IPR000182">
    <property type="entry name" value="GNAT_dom"/>
</dbReference>
<feature type="domain" description="N-acetyltransferase" evidence="1">
    <location>
        <begin position="38"/>
        <end position="211"/>
    </location>
</feature>
<dbReference type="Proteomes" id="UP000285278">
    <property type="component" value="Unassembled WGS sequence"/>
</dbReference>
<evidence type="ECO:0000259" key="1">
    <source>
        <dbReference type="PROSITE" id="PS51186"/>
    </source>
</evidence>
<evidence type="ECO:0000313" key="2">
    <source>
        <dbReference type="EMBL" id="RIX34891.1"/>
    </source>
</evidence>
<dbReference type="PANTHER" id="PTHR39173">
    <property type="entry name" value="ACETYLTRANSFERASE"/>
    <property type="match status" value="1"/>
</dbReference>
<keyword evidence="3" id="KW-1185">Reference proteome</keyword>
<dbReference type="Pfam" id="PF00583">
    <property type="entry name" value="Acetyltransf_1"/>
    <property type="match status" value="1"/>
</dbReference>
<organism evidence="2 3">
    <name type="scientific">Corynebacterium falsenii</name>
    <dbReference type="NCBI Taxonomy" id="108486"/>
    <lineage>
        <taxon>Bacteria</taxon>
        <taxon>Bacillati</taxon>
        <taxon>Actinomycetota</taxon>
        <taxon>Actinomycetes</taxon>
        <taxon>Mycobacteriales</taxon>
        <taxon>Corynebacteriaceae</taxon>
        <taxon>Corynebacterium</taxon>
    </lineage>
</organism>
<name>A0A418Q7D5_9CORY</name>
<dbReference type="Gene3D" id="3.40.630.30">
    <property type="match status" value="1"/>
</dbReference>
<reference evidence="2 3" key="1">
    <citation type="submission" date="2018-09" db="EMBL/GenBank/DDBJ databases">
        <title>Optimization and identification of Corynebacterium falsenii FN1-14 from fish paste.</title>
        <authorList>
            <person name="Daroonpunt R."/>
            <person name="Tanasupawat S."/>
        </authorList>
    </citation>
    <scope>NUCLEOTIDE SEQUENCE [LARGE SCALE GENOMIC DNA]</scope>
    <source>
        <strain evidence="2 3">FN1-14</strain>
    </source>
</reference>
<dbReference type="SUPFAM" id="SSF55729">
    <property type="entry name" value="Acyl-CoA N-acyltransferases (Nat)"/>
    <property type="match status" value="1"/>
</dbReference>
<comment type="caution">
    <text evidence="2">The sequence shown here is derived from an EMBL/GenBank/DDBJ whole genome shotgun (WGS) entry which is preliminary data.</text>
</comment>
<accession>A0A418Q7D5</accession>
<keyword evidence="2" id="KW-0808">Transferase</keyword>
<dbReference type="PROSITE" id="PS51186">
    <property type="entry name" value="GNAT"/>
    <property type="match status" value="1"/>
</dbReference>
<evidence type="ECO:0000313" key="3">
    <source>
        <dbReference type="Proteomes" id="UP000285278"/>
    </source>
</evidence>
<protein>
    <submittedName>
        <fullName evidence="2">GNAT family N-acetyltransferase</fullName>
    </submittedName>
</protein>
<gene>
    <name evidence="2" type="ORF">D3M95_06185</name>
</gene>
<dbReference type="InterPro" id="IPR016181">
    <property type="entry name" value="Acyl_CoA_acyltransferase"/>
</dbReference>
<dbReference type="RefSeq" id="WP_025402951.1">
    <property type="nucleotide sequence ID" value="NZ_CBCRUA010000035.1"/>
</dbReference>
<dbReference type="EMBL" id="QXJK01000005">
    <property type="protein sequence ID" value="RIX34891.1"/>
    <property type="molecule type" value="Genomic_DNA"/>
</dbReference>
<proteinExistence type="predicted"/>
<sequence>MNVSNSNASQRKKINQVNQINHVNQINQINQINLRFPTEADEVTVNALDAVFAKENFDFSLRHRVAGAAGGVEPWGEYLQRLRDEARGTNLPEGRVPAEFLLAEVDGEIVGRVSIRFALNDYLYRFGGHIGYGVAPRFRRQGHATEILRQAIGRVRARWQQGDIPGATGDGKILVTCDDENVGSFKTIEACGGVLENRVDNDGALVRRYWI</sequence>
<dbReference type="OrthoDB" id="9797989at2"/>
<dbReference type="GO" id="GO:0016747">
    <property type="term" value="F:acyltransferase activity, transferring groups other than amino-acyl groups"/>
    <property type="evidence" value="ECO:0007669"/>
    <property type="project" value="InterPro"/>
</dbReference>